<organism evidence="1 2">
    <name type="scientific">Longimycelium tulufanense</name>
    <dbReference type="NCBI Taxonomy" id="907463"/>
    <lineage>
        <taxon>Bacteria</taxon>
        <taxon>Bacillati</taxon>
        <taxon>Actinomycetota</taxon>
        <taxon>Actinomycetes</taxon>
        <taxon>Pseudonocardiales</taxon>
        <taxon>Pseudonocardiaceae</taxon>
        <taxon>Longimycelium</taxon>
    </lineage>
</organism>
<protein>
    <recommendedName>
        <fullName evidence="3">ABC transporter domain-containing protein</fullName>
    </recommendedName>
</protein>
<evidence type="ECO:0000313" key="1">
    <source>
        <dbReference type="EMBL" id="GGM60345.1"/>
    </source>
</evidence>
<comment type="caution">
    <text evidence="1">The sequence shown here is derived from an EMBL/GenBank/DDBJ whole genome shotgun (WGS) entry which is preliminary data.</text>
</comment>
<dbReference type="SUPFAM" id="SSF52540">
    <property type="entry name" value="P-loop containing nucleoside triphosphate hydrolases"/>
    <property type="match status" value="1"/>
</dbReference>
<dbReference type="AlphaFoldDB" id="A0A8J3CDZ6"/>
<sequence length="102" mass="11372">MTTLSGGEQKRLVLEASLRGPEQVLLLDEPDNYLYVPGKRWLEGSPSAPARACCWSAPVDRADRGVRPGVVFGDRYLLFRSDGRVMETEAPVWDEPRVQRAG</sequence>
<gene>
    <name evidence="1" type="ORF">GCM10012275_34360</name>
</gene>
<dbReference type="InterPro" id="IPR027417">
    <property type="entry name" value="P-loop_NTPase"/>
</dbReference>
<accession>A0A8J3CDZ6</accession>
<dbReference type="Gene3D" id="3.40.50.300">
    <property type="entry name" value="P-loop containing nucleotide triphosphate hydrolases"/>
    <property type="match status" value="1"/>
</dbReference>
<name>A0A8J3CDZ6_9PSEU</name>
<evidence type="ECO:0000313" key="2">
    <source>
        <dbReference type="Proteomes" id="UP000637578"/>
    </source>
</evidence>
<dbReference type="Proteomes" id="UP000637578">
    <property type="component" value="Unassembled WGS sequence"/>
</dbReference>
<reference evidence="1" key="1">
    <citation type="journal article" date="2014" name="Int. J. Syst. Evol. Microbiol.">
        <title>Complete genome sequence of Corynebacterium casei LMG S-19264T (=DSM 44701T), isolated from a smear-ripened cheese.</title>
        <authorList>
            <consortium name="US DOE Joint Genome Institute (JGI-PGF)"/>
            <person name="Walter F."/>
            <person name="Albersmeier A."/>
            <person name="Kalinowski J."/>
            <person name="Ruckert C."/>
        </authorList>
    </citation>
    <scope>NUCLEOTIDE SEQUENCE</scope>
    <source>
        <strain evidence="1">CGMCC 4.5737</strain>
    </source>
</reference>
<proteinExistence type="predicted"/>
<keyword evidence="2" id="KW-1185">Reference proteome</keyword>
<evidence type="ECO:0008006" key="3">
    <source>
        <dbReference type="Google" id="ProtNLM"/>
    </source>
</evidence>
<dbReference type="EMBL" id="BMMK01000015">
    <property type="protein sequence ID" value="GGM60345.1"/>
    <property type="molecule type" value="Genomic_DNA"/>
</dbReference>
<reference evidence="1" key="2">
    <citation type="submission" date="2020-09" db="EMBL/GenBank/DDBJ databases">
        <authorList>
            <person name="Sun Q."/>
            <person name="Zhou Y."/>
        </authorList>
    </citation>
    <scope>NUCLEOTIDE SEQUENCE</scope>
    <source>
        <strain evidence="1">CGMCC 4.5737</strain>
    </source>
</reference>